<comment type="caution">
    <text evidence="2">The sequence shown here is derived from an EMBL/GenBank/DDBJ whole genome shotgun (WGS) entry which is preliminary data.</text>
</comment>
<dbReference type="EMBL" id="JAQYXL010000001">
    <property type="protein sequence ID" value="MEN3229044.1"/>
    <property type="molecule type" value="Genomic_DNA"/>
</dbReference>
<dbReference type="Proteomes" id="UP001404845">
    <property type="component" value="Unassembled WGS sequence"/>
</dbReference>
<evidence type="ECO:0000256" key="1">
    <source>
        <dbReference type="SAM" id="MobiDB-lite"/>
    </source>
</evidence>
<dbReference type="InterPro" id="IPR036909">
    <property type="entry name" value="Cyt_c-like_dom_sf"/>
</dbReference>
<feature type="compositionally biased region" description="Low complexity" evidence="1">
    <location>
        <begin position="130"/>
        <end position="145"/>
    </location>
</feature>
<reference evidence="2 3" key="1">
    <citation type="journal article" date="2023" name="PLoS ONE">
        <title>Complete genome assembly of Hawai'i environmental nontuberculous mycobacteria reveals unexpected co-isolation with methylobacteria.</title>
        <authorList>
            <person name="Hendrix J."/>
            <person name="Epperson L.E."/>
            <person name="Tong E.I."/>
            <person name="Chan Y.L."/>
            <person name="Hasan N.A."/>
            <person name="Dawrs S.N."/>
            <person name="Norton G.J."/>
            <person name="Virdi R."/>
            <person name="Crooks J.L."/>
            <person name="Chan E.D."/>
            <person name="Honda J.R."/>
            <person name="Strong M."/>
        </authorList>
    </citation>
    <scope>NUCLEOTIDE SEQUENCE [LARGE SCALE GENOMIC DNA]</scope>
    <source>
        <strain evidence="2 3">NJH_HI01</strain>
    </source>
</reference>
<evidence type="ECO:0000313" key="3">
    <source>
        <dbReference type="Proteomes" id="UP001404845"/>
    </source>
</evidence>
<feature type="region of interest" description="Disordered" evidence="1">
    <location>
        <begin position="92"/>
        <end position="145"/>
    </location>
</feature>
<dbReference type="SUPFAM" id="SSF46626">
    <property type="entry name" value="Cytochrome c"/>
    <property type="match status" value="1"/>
</dbReference>
<dbReference type="InterPro" id="IPR002327">
    <property type="entry name" value="Cyt_c_1A/1B"/>
</dbReference>
<sequence>MVRPCAQRHRIGAAARHLSDPALTRVFGRGAGEARGYPFSQAMRPGGLVGVAASLARCPEDPRGVVPGTRMLFAGIGDDGQLDRITGFLRQAGRRRATARRPREMGGRTGARPWSAARPLFGMRAKGDRAGSAGRAPAGRTGLTG</sequence>
<accession>A0ABU9ZDM3</accession>
<evidence type="ECO:0000313" key="2">
    <source>
        <dbReference type="EMBL" id="MEN3229044.1"/>
    </source>
</evidence>
<dbReference type="RefSeq" id="WP_200671587.1">
    <property type="nucleotide sequence ID" value="NZ_JACWCW010000080.1"/>
</dbReference>
<keyword evidence="3" id="KW-1185">Reference proteome</keyword>
<dbReference type="Gene3D" id="1.10.760.10">
    <property type="entry name" value="Cytochrome c-like domain"/>
    <property type="match status" value="1"/>
</dbReference>
<protein>
    <submittedName>
        <fullName evidence="2">Uncharacterized protein</fullName>
    </submittedName>
</protein>
<gene>
    <name evidence="2" type="ORF">PUR21_15600</name>
</gene>
<organism evidence="2 3">
    <name type="scientific">Methylorubrum rhodesianum</name>
    <dbReference type="NCBI Taxonomy" id="29427"/>
    <lineage>
        <taxon>Bacteria</taxon>
        <taxon>Pseudomonadati</taxon>
        <taxon>Pseudomonadota</taxon>
        <taxon>Alphaproteobacteria</taxon>
        <taxon>Hyphomicrobiales</taxon>
        <taxon>Methylobacteriaceae</taxon>
        <taxon>Methylorubrum</taxon>
    </lineage>
</organism>
<name>A0ABU9ZDM3_9HYPH</name>
<proteinExistence type="predicted"/>
<dbReference type="PRINTS" id="PR00604">
    <property type="entry name" value="CYTCHRMECIAB"/>
</dbReference>